<dbReference type="Pfam" id="PF13508">
    <property type="entry name" value="Acetyltransf_7"/>
    <property type="match status" value="1"/>
</dbReference>
<accession>A0A1Y2A2M2</accession>
<feature type="domain" description="N-acetyltransferase" evidence="1">
    <location>
        <begin position="127"/>
        <end position="262"/>
    </location>
</feature>
<dbReference type="PROSITE" id="PS51186">
    <property type="entry name" value="GNAT"/>
    <property type="match status" value="1"/>
</dbReference>
<evidence type="ECO:0000313" key="2">
    <source>
        <dbReference type="EMBL" id="ORY16718.1"/>
    </source>
</evidence>
<dbReference type="GO" id="GO:0016747">
    <property type="term" value="F:acyltransferase activity, transferring groups other than amino-acyl groups"/>
    <property type="evidence" value="ECO:0007669"/>
    <property type="project" value="InterPro"/>
</dbReference>
<dbReference type="Gene3D" id="3.40.630.30">
    <property type="match status" value="1"/>
</dbReference>
<reference evidence="2 3" key="1">
    <citation type="submission" date="2016-07" db="EMBL/GenBank/DDBJ databases">
        <title>Pervasive Adenine N6-methylation of Active Genes in Fungi.</title>
        <authorList>
            <consortium name="DOE Joint Genome Institute"/>
            <person name="Mondo S.J."/>
            <person name="Dannebaum R.O."/>
            <person name="Kuo R.C."/>
            <person name="Labutti K."/>
            <person name="Haridas S."/>
            <person name="Kuo A."/>
            <person name="Salamov A."/>
            <person name="Ahrendt S.R."/>
            <person name="Lipzen A."/>
            <person name="Sullivan W."/>
            <person name="Andreopoulos W.B."/>
            <person name="Clum A."/>
            <person name="Lindquist E."/>
            <person name="Daum C."/>
            <person name="Ramamoorthy G.K."/>
            <person name="Gryganskyi A."/>
            <person name="Culley D."/>
            <person name="Magnuson J.K."/>
            <person name="James T.Y."/>
            <person name="O'Malley M.A."/>
            <person name="Stajich J.E."/>
            <person name="Spatafora J.W."/>
            <person name="Visel A."/>
            <person name="Grigoriev I.V."/>
        </authorList>
    </citation>
    <scope>NUCLEOTIDE SEQUENCE [LARGE SCALE GENOMIC DNA]</scope>
    <source>
        <strain evidence="2 3">CBS 115471</strain>
    </source>
</reference>
<dbReference type="STRING" id="1231657.A0A1Y2A2M2"/>
<name>A0A1Y2A2M2_9PLEO</name>
<dbReference type="PANTHER" id="PTHR42791">
    <property type="entry name" value="GNAT FAMILY ACETYLTRANSFERASE"/>
    <property type="match status" value="1"/>
</dbReference>
<evidence type="ECO:0000259" key="1">
    <source>
        <dbReference type="PROSITE" id="PS51186"/>
    </source>
</evidence>
<dbReference type="AlphaFoldDB" id="A0A1Y2A2M2"/>
<dbReference type="CDD" id="cd04301">
    <property type="entry name" value="NAT_SF"/>
    <property type="match status" value="1"/>
</dbReference>
<proteinExistence type="predicted"/>
<dbReference type="OrthoDB" id="410198at2759"/>
<evidence type="ECO:0000313" key="3">
    <source>
        <dbReference type="Proteomes" id="UP000193144"/>
    </source>
</evidence>
<comment type="caution">
    <text evidence="2">The sequence shown here is derived from an EMBL/GenBank/DDBJ whole genome shotgun (WGS) entry which is preliminary data.</text>
</comment>
<dbReference type="InterPro" id="IPR052523">
    <property type="entry name" value="Trichothecene_AcTrans"/>
</dbReference>
<dbReference type="PANTHER" id="PTHR42791:SF1">
    <property type="entry name" value="N-ACETYLTRANSFERASE DOMAIN-CONTAINING PROTEIN"/>
    <property type="match status" value="1"/>
</dbReference>
<dbReference type="Proteomes" id="UP000193144">
    <property type="component" value="Unassembled WGS sequence"/>
</dbReference>
<sequence>MAKTIIPAPGGISIVEPKAALNLANRVVTDVPTSFRILQQKATPPASVPPLTDGVRVVTAGEYKEAALCLAEAFAKDDVARYFVDVPDREHWTEEEKWALHVEILEYVTYAHILKGLVTTIGDFGAVALWMPPGQNMDDMWTILRSGMWRLNYRLSSEGKRRFFNEFLPLLHDVKHGVLGERDDESWYLVYLGTRPSAQGKGYARKLIENVTKQADRDGRACYLESSNPINPAIYRKFGFEERRAVHLQRGEKNIQLDIMVREPVSVENESEVKQ</sequence>
<keyword evidence="3" id="KW-1185">Reference proteome</keyword>
<organism evidence="2 3">
    <name type="scientific">Clohesyomyces aquaticus</name>
    <dbReference type="NCBI Taxonomy" id="1231657"/>
    <lineage>
        <taxon>Eukaryota</taxon>
        <taxon>Fungi</taxon>
        <taxon>Dikarya</taxon>
        <taxon>Ascomycota</taxon>
        <taxon>Pezizomycotina</taxon>
        <taxon>Dothideomycetes</taxon>
        <taxon>Pleosporomycetidae</taxon>
        <taxon>Pleosporales</taxon>
        <taxon>Lindgomycetaceae</taxon>
        <taxon>Clohesyomyces</taxon>
    </lineage>
</organism>
<dbReference type="EMBL" id="MCFA01000016">
    <property type="protein sequence ID" value="ORY16718.1"/>
    <property type="molecule type" value="Genomic_DNA"/>
</dbReference>
<dbReference type="SUPFAM" id="SSF55729">
    <property type="entry name" value="Acyl-CoA N-acyltransferases (Nat)"/>
    <property type="match status" value="1"/>
</dbReference>
<dbReference type="InterPro" id="IPR000182">
    <property type="entry name" value="GNAT_dom"/>
</dbReference>
<gene>
    <name evidence="2" type="ORF">BCR34DRAFT_622201</name>
</gene>
<dbReference type="InterPro" id="IPR016181">
    <property type="entry name" value="Acyl_CoA_acyltransferase"/>
</dbReference>
<protein>
    <recommendedName>
        <fullName evidence="1">N-acetyltransferase domain-containing protein</fullName>
    </recommendedName>
</protein>